<accession>F5XZ29</accession>
<feature type="transmembrane region" description="Helical" evidence="1">
    <location>
        <begin position="100"/>
        <end position="117"/>
    </location>
</feature>
<proteinExistence type="predicted"/>
<evidence type="ECO:0000256" key="1">
    <source>
        <dbReference type="SAM" id="Phobius"/>
    </source>
</evidence>
<feature type="transmembrane region" description="Helical" evidence="1">
    <location>
        <begin position="42"/>
        <end position="62"/>
    </location>
</feature>
<organism evidence="2 3">
    <name type="scientific">Ramlibacter tataouinensis (strain ATCC BAA-407 / DSM 14655 / LMG 21543 / TTB310)</name>
    <dbReference type="NCBI Taxonomy" id="365046"/>
    <lineage>
        <taxon>Bacteria</taxon>
        <taxon>Pseudomonadati</taxon>
        <taxon>Pseudomonadota</taxon>
        <taxon>Betaproteobacteria</taxon>
        <taxon>Burkholderiales</taxon>
        <taxon>Comamonadaceae</taxon>
        <taxon>Ramlibacter</taxon>
    </lineage>
</organism>
<dbReference type="KEGG" id="rta:Rta_09320"/>
<feature type="transmembrane region" description="Helical" evidence="1">
    <location>
        <begin position="69"/>
        <end position="88"/>
    </location>
</feature>
<dbReference type="Proteomes" id="UP000008385">
    <property type="component" value="Chromosome"/>
</dbReference>
<keyword evidence="1" id="KW-0812">Transmembrane</keyword>
<feature type="transmembrane region" description="Helical" evidence="1">
    <location>
        <begin position="7"/>
        <end position="30"/>
    </location>
</feature>
<gene>
    <name evidence="2" type="ordered locus">Rta_09320</name>
</gene>
<keyword evidence="1" id="KW-1133">Transmembrane helix</keyword>
<dbReference type="eggNOG" id="ENOG5034B1D">
    <property type="taxonomic scope" value="Bacteria"/>
</dbReference>
<evidence type="ECO:0000313" key="2">
    <source>
        <dbReference type="EMBL" id="AEG92017.1"/>
    </source>
</evidence>
<dbReference type="RefSeq" id="WP_013900250.1">
    <property type="nucleotide sequence ID" value="NC_015677.1"/>
</dbReference>
<dbReference type="EMBL" id="CP000245">
    <property type="protein sequence ID" value="AEG92017.1"/>
    <property type="molecule type" value="Genomic_DNA"/>
</dbReference>
<sequence>MIGLTAIRLAALVAVAYALLLLSGGLIGVAGGGSRLSLSVSLAQPVTWLMALLSLLIAWALWSRYAWGWWLGLAAALFQLWRIVSAIIARPGYPQLPSPGTLLVLGLLVAFLILLFLPRARAACSR</sequence>
<keyword evidence="1" id="KW-0472">Membrane</keyword>
<dbReference type="HOGENOM" id="CLU_1979735_0_0_4"/>
<evidence type="ECO:0000313" key="3">
    <source>
        <dbReference type="Proteomes" id="UP000008385"/>
    </source>
</evidence>
<reference evidence="2 3" key="2">
    <citation type="journal article" date="2011" name="PLoS ONE">
        <title>The Cyst-Dividing Bacterium Ramlibacter tataouinensis TTB310 Genome Reveals a Well-Stocked Toolbox for Adaptation to a Desert Environment.</title>
        <authorList>
            <person name="De Luca G."/>
            <person name="Barakat M."/>
            <person name="Ortet P."/>
            <person name="Fochesato S."/>
            <person name="Jourlin-Castelli C."/>
            <person name="Ansaldi M."/>
            <person name="Py B."/>
            <person name="Fichant G."/>
            <person name="Coutinho P.M."/>
            <person name="Voulhoux R."/>
            <person name="Bastien O."/>
            <person name="Marechal E."/>
            <person name="Henrissat B."/>
            <person name="Quentin Y."/>
            <person name="Noirot P."/>
            <person name="Filloux A."/>
            <person name="Mejean V."/>
            <person name="Dubow M.S."/>
            <person name="Barras F."/>
            <person name="Barbe V."/>
            <person name="Weissenbach J."/>
            <person name="Mihalcescu I."/>
            <person name="Vermeglio A."/>
            <person name="Achouak W."/>
            <person name="Heulin T."/>
        </authorList>
    </citation>
    <scope>NUCLEOTIDE SEQUENCE [LARGE SCALE GENOMIC DNA]</scope>
    <source>
        <strain evidence="3">ATCC BAA-407 / DSM 14655 / LMG 21543 / TTB310</strain>
    </source>
</reference>
<protein>
    <submittedName>
        <fullName evidence="2">Candidate membrane protein</fullName>
    </submittedName>
</protein>
<dbReference type="STRING" id="365046.Rta_09320"/>
<dbReference type="AlphaFoldDB" id="F5XZ29"/>
<reference evidence="3" key="1">
    <citation type="submission" date="2006-01" db="EMBL/GenBank/DDBJ databases">
        <title>Genome of the cyst-dividing bacterium Ramlibacter tataouinensis.</title>
        <authorList>
            <person name="Barakat M."/>
            <person name="Ortet P."/>
            <person name="De Luca G."/>
            <person name="Jourlin-Castelli C."/>
            <person name="Ansaldi M."/>
            <person name="Py B."/>
            <person name="Fichant G."/>
            <person name="Coutinho P."/>
            <person name="Voulhoux R."/>
            <person name="Bastien O."/>
            <person name="Roy S."/>
            <person name="Marechal E."/>
            <person name="Henrissat B."/>
            <person name="Quentin Y."/>
            <person name="Noirot P."/>
            <person name="Filloux A."/>
            <person name="Mejean V."/>
            <person name="DuBow M."/>
            <person name="Barras F."/>
            <person name="Heulin T."/>
        </authorList>
    </citation>
    <scope>NUCLEOTIDE SEQUENCE [LARGE SCALE GENOMIC DNA]</scope>
    <source>
        <strain evidence="3">ATCC BAA-407 / DSM 14655 / LMG 21543 / TTB310</strain>
    </source>
</reference>
<keyword evidence="3" id="KW-1185">Reference proteome</keyword>
<name>F5XZ29_RAMTT</name>